<sequence>MTKFIVVAKDTEGAYARTIAAAREKGGIISDEFETLQMFSVEMSDADAKGLQGSLVSDILSFEPDKQVGSKALV</sequence>
<dbReference type="HOGENOM" id="CLU_2689253_0_0_1"/>
<reference evidence="1 2" key="1">
    <citation type="submission" date="2014-04" db="EMBL/GenBank/DDBJ databases">
        <authorList>
            <consortium name="DOE Joint Genome Institute"/>
            <person name="Kuo A."/>
            <person name="Kohler A."/>
            <person name="Nagy L.G."/>
            <person name="Floudas D."/>
            <person name="Copeland A."/>
            <person name="Barry K.W."/>
            <person name="Cichocki N."/>
            <person name="Veneault-Fourrey C."/>
            <person name="LaButti K."/>
            <person name="Lindquist E.A."/>
            <person name="Lipzen A."/>
            <person name="Lundell T."/>
            <person name="Morin E."/>
            <person name="Murat C."/>
            <person name="Sun H."/>
            <person name="Tunlid A."/>
            <person name="Henrissat B."/>
            <person name="Grigoriev I.V."/>
            <person name="Hibbett D.S."/>
            <person name="Martin F."/>
            <person name="Nordberg H.P."/>
            <person name="Cantor M.N."/>
            <person name="Hua S.X."/>
        </authorList>
    </citation>
    <scope>NUCLEOTIDE SEQUENCE [LARGE SCALE GENOMIC DNA]</scope>
    <source>
        <strain evidence="1 2">Foug A</strain>
    </source>
</reference>
<keyword evidence="2" id="KW-1185">Reference proteome</keyword>
<dbReference type="EMBL" id="KN822212">
    <property type="protein sequence ID" value="KIM52389.1"/>
    <property type="molecule type" value="Genomic_DNA"/>
</dbReference>
<accession>A0A0C3D7L1</accession>
<dbReference type="AlphaFoldDB" id="A0A0C3D7L1"/>
<protein>
    <recommendedName>
        <fullName evidence="3">Inhibitor I9 domain-containing protein</fullName>
    </recommendedName>
</protein>
<evidence type="ECO:0000313" key="2">
    <source>
        <dbReference type="Proteomes" id="UP000053989"/>
    </source>
</evidence>
<dbReference type="InParanoid" id="A0A0C3D7L1"/>
<dbReference type="InterPro" id="IPR037045">
    <property type="entry name" value="S8pro/Inhibitor_I9_sf"/>
</dbReference>
<name>A0A0C3D7L1_9AGAM</name>
<evidence type="ECO:0000313" key="1">
    <source>
        <dbReference type="EMBL" id="KIM52389.1"/>
    </source>
</evidence>
<dbReference type="Gene3D" id="3.30.70.80">
    <property type="entry name" value="Peptidase S8 propeptide/proteinase inhibitor I9"/>
    <property type="match status" value="1"/>
</dbReference>
<dbReference type="Proteomes" id="UP000053989">
    <property type="component" value="Unassembled WGS sequence"/>
</dbReference>
<evidence type="ECO:0008006" key="3">
    <source>
        <dbReference type="Google" id="ProtNLM"/>
    </source>
</evidence>
<organism evidence="1 2">
    <name type="scientific">Scleroderma citrinum Foug A</name>
    <dbReference type="NCBI Taxonomy" id="1036808"/>
    <lineage>
        <taxon>Eukaryota</taxon>
        <taxon>Fungi</taxon>
        <taxon>Dikarya</taxon>
        <taxon>Basidiomycota</taxon>
        <taxon>Agaricomycotina</taxon>
        <taxon>Agaricomycetes</taxon>
        <taxon>Agaricomycetidae</taxon>
        <taxon>Boletales</taxon>
        <taxon>Sclerodermatineae</taxon>
        <taxon>Sclerodermataceae</taxon>
        <taxon>Scleroderma</taxon>
    </lineage>
</organism>
<gene>
    <name evidence="1" type="ORF">SCLCIDRAFT_32676</name>
</gene>
<reference evidence="2" key="2">
    <citation type="submission" date="2015-01" db="EMBL/GenBank/DDBJ databases">
        <title>Evolutionary Origins and Diversification of the Mycorrhizal Mutualists.</title>
        <authorList>
            <consortium name="DOE Joint Genome Institute"/>
            <consortium name="Mycorrhizal Genomics Consortium"/>
            <person name="Kohler A."/>
            <person name="Kuo A."/>
            <person name="Nagy L.G."/>
            <person name="Floudas D."/>
            <person name="Copeland A."/>
            <person name="Barry K.W."/>
            <person name="Cichocki N."/>
            <person name="Veneault-Fourrey C."/>
            <person name="LaButti K."/>
            <person name="Lindquist E.A."/>
            <person name="Lipzen A."/>
            <person name="Lundell T."/>
            <person name="Morin E."/>
            <person name="Murat C."/>
            <person name="Riley R."/>
            <person name="Ohm R."/>
            <person name="Sun H."/>
            <person name="Tunlid A."/>
            <person name="Henrissat B."/>
            <person name="Grigoriev I.V."/>
            <person name="Hibbett D.S."/>
            <person name="Martin F."/>
        </authorList>
    </citation>
    <scope>NUCLEOTIDE SEQUENCE [LARGE SCALE GENOMIC DNA]</scope>
    <source>
        <strain evidence="2">Foug A</strain>
    </source>
</reference>
<proteinExistence type="predicted"/>